<sequence>MILVSLASPISTHLSYDAPNPAGHILCSHALRPYSHVRAVTRTPRPGAWEPVLRSHVANSLYLQDKNRIGIENKNRTQGSQNLHSSPHTRFRFRQRHRIRSAISDTVTSTDPELGLYYS</sequence>
<evidence type="ECO:0000313" key="1">
    <source>
        <dbReference type="EMBL" id="KZT19209.1"/>
    </source>
</evidence>
<keyword evidence="2" id="KW-1185">Reference proteome</keyword>
<evidence type="ECO:0000313" key="2">
    <source>
        <dbReference type="Proteomes" id="UP000076761"/>
    </source>
</evidence>
<proteinExistence type="predicted"/>
<accession>A0A165N5N9</accession>
<dbReference type="InParanoid" id="A0A165N5N9"/>
<protein>
    <submittedName>
        <fullName evidence="1">Uncharacterized protein</fullName>
    </submittedName>
</protein>
<organism evidence="1 2">
    <name type="scientific">Neolentinus lepideus HHB14362 ss-1</name>
    <dbReference type="NCBI Taxonomy" id="1314782"/>
    <lineage>
        <taxon>Eukaryota</taxon>
        <taxon>Fungi</taxon>
        <taxon>Dikarya</taxon>
        <taxon>Basidiomycota</taxon>
        <taxon>Agaricomycotina</taxon>
        <taxon>Agaricomycetes</taxon>
        <taxon>Gloeophyllales</taxon>
        <taxon>Gloeophyllaceae</taxon>
        <taxon>Neolentinus</taxon>
    </lineage>
</organism>
<reference evidence="1 2" key="1">
    <citation type="journal article" date="2016" name="Mol. Biol. Evol.">
        <title>Comparative Genomics of Early-Diverging Mushroom-Forming Fungi Provides Insights into the Origins of Lignocellulose Decay Capabilities.</title>
        <authorList>
            <person name="Nagy L.G."/>
            <person name="Riley R."/>
            <person name="Tritt A."/>
            <person name="Adam C."/>
            <person name="Daum C."/>
            <person name="Floudas D."/>
            <person name="Sun H."/>
            <person name="Yadav J.S."/>
            <person name="Pangilinan J."/>
            <person name="Larsson K.H."/>
            <person name="Matsuura K."/>
            <person name="Barry K."/>
            <person name="Labutti K."/>
            <person name="Kuo R."/>
            <person name="Ohm R.A."/>
            <person name="Bhattacharya S.S."/>
            <person name="Shirouzu T."/>
            <person name="Yoshinaga Y."/>
            <person name="Martin F.M."/>
            <person name="Grigoriev I.V."/>
            <person name="Hibbett D.S."/>
        </authorList>
    </citation>
    <scope>NUCLEOTIDE SEQUENCE [LARGE SCALE GENOMIC DNA]</scope>
    <source>
        <strain evidence="1 2">HHB14362 ss-1</strain>
    </source>
</reference>
<gene>
    <name evidence="1" type="ORF">NEOLEDRAFT_987534</name>
</gene>
<dbReference type="AlphaFoldDB" id="A0A165N5N9"/>
<name>A0A165N5N9_9AGAM</name>
<dbReference type="Proteomes" id="UP000076761">
    <property type="component" value="Unassembled WGS sequence"/>
</dbReference>
<dbReference type="EMBL" id="KV425647">
    <property type="protein sequence ID" value="KZT19209.1"/>
    <property type="molecule type" value="Genomic_DNA"/>
</dbReference>